<sequence>MSVNCNLDKSLLQDLLEGIIDPIEKIVVEEHLKCCSECRRELSELKLLLWDLNNKDNYEVEFPDELDDIKEAILGKVVSNGGKSAAGAVVEAQKRTLASSVAFVKYIPGAKGGGRLIKKGGRAASAVVWKASKSFVKGVGKIIAK</sequence>
<organism evidence="4 5">
    <name type="scientific">Anaerobacterium chartisolvens</name>
    <dbReference type="NCBI Taxonomy" id="1297424"/>
    <lineage>
        <taxon>Bacteria</taxon>
        <taxon>Bacillati</taxon>
        <taxon>Bacillota</taxon>
        <taxon>Clostridia</taxon>
        <taxon>Eubacteriales</taxon>
        <taxon>Oscillospiraceae</taxon>
        <taxon>Anaerobacterium</taxon>
    </lineage>
</organism>
<dbReference type="Pfam" id="PF13490">
    <property type="entry name" value="zf-HC2"/>
    <property type="match status" value="1"/>
</dbReference>
<dbReference type="Proteomes" id="UP000253034">
    <property type="component" value="Unassembled WGS sequence"/>
</dbReference>
<evidence type="ECO:0000256" key="1">
    <source>
        <dbReference type="ARBA" id="ARBA00024353"/>
    </source>
</evidence>
<feature type="domain" description="Putative zinc-finger" evidence="3">
    <location>
        <begin position="10"/>
        <end position="39"/>
    </location>
</feature>
<protein>
    <recommendedName>
        <fullName evidence="2">Anti-sigma-W factor RsiW</fullName>
    </recommendedName>
</protein>
<accession>A0A369BA61</accession>
<dbReference type="AlphaFoldDB" id="A0A369BA61"/>
<dbReference type="EMBL" id="QPJT01000010">
    <property type="protein sequence ID" value="RCX16574.1"/>
    <property type="molecule type" value="Genomic_DNA"/>
</dbReference>
<dbReference type="Gene3D" id="1.10.10.1320">
    <property type="entry name" value="Anti-sigma factor, zinc-finger domain"/>
    <property type="match status" value="1"/>
</dbReference>
<evidence type="ECO:0000313" key="4">
    <source>
        <dbReference type="EMBL" id="RCX16574.1"/>
    </source>
</evidence>
<comment type="caution">
    <text evidence="4">The sequence shown here is derived from an EMBL/GenBank/DDBJ whole genome shotgun (WGS) entry which is preliminary data.</text>
</comment>
<keyword evidence="5" id="KW-1185">Reference proteome</keyword>
<gene>
    <name evidence="4" type="ORF">DFR58_11067</name>
</gene>
<evidence type="ECO:0000313" key="5">
    <source>
        <dbReference type="Proteomes" id="UP000253034"/>
    </source>
</evidence>
<dbReference type="InterPro" id="IPR041916">
    <property type="entry name" value="Anti_sigma_zinc_sf"/>
</dbReference>
<dbReference type="InterPro" id="IPR027383">
    <property type="entry name" value="Znf_put"/>
</dbReference>
<dbReference type="RefSeq" id="WP_423230833.1">
    <property type="nucleotide sequence ID" value="NZ_QPJT01000010.1"/>
</dbReference>
<evidence type="ECO:0000256" key="2">
    <source>
        <dbReference type="ARBA" id="ARBA00024438"/>
    </source>
</evidence>
<evidence type="ECO:0000259" key="3">
    <source>
        <dbReference type="Pfam" id="PF13490"/>
    </source>
</evidence>
<name>A0A369BA61_9FIRM</name>
<reference evidence="4 5" key="1">
    <citation type="submission" date="2018-07" db="EMBL/GenBank/DDBJ databases">
        <title>Genomic Encyclopedia of Type Strains, Phase IV (KMG-IV): sequencing the most valuable type-strain genomes for metagenomic binning, comparative biology and taxonomic classification.</title>
        <authorList>
            <person name="Goeker M."/>
        </authorList>
    </citation>
    <scope>NUCLEOTIDE SEQUENCE [LARGE SCALE GENOMIC DNA]</scope>
    <source>
        <strain evidence="4 5">DSM 27016</strain>
    </source>
</reference>
<proteinExistence type="inferred from homology"/>
<comment type="similarity">
    <text evidence="1">Belongs to the zinc-associated anti-sigma factor (ZAS) superfamily. Anti-sigma-W factor family.</text>
</comment>